<dbReference type="SUPFAM" id="SSF55154">
    <property type="entry name" value="CYTH-like phosphatases"/>
    <property type="match status" value="1"/>
</dbReference>
<reference evidence="3 4" key="1">
    <citation type="submission" date="2018-02" db="EMBL/GenBank/DDBJ databases">
        <authorList>
            <person name="Cohen D.B."/>
            <person name="Kent A.D."/>
        </authorList>
    </citation>
    <scope>NUCLEOTIDE SEQUENCE [LARGE SCALE GENOMIC DNA]</scope>
    <source>
        <strain evidence="3 4">CCAP 1448/3</strain>
    </source>
</reference>
<sequence>MAVEIERKFLVNSNEWRSLAPGTLYRQGYIPTNPDVTVRVRLVGEQGYLTIKTPLTAISKAEYEYPIPLSDAQSMIDSACKSLIVEKYRHKIPFGGLVWEVDEFIGQNAGLILAEVEIPTEDFAVELPNWNLQEVSGDRRYYNHYLAHHPFQTWKNYDSKQSCL</sequence>
<dbReference type="InterPro" id="IPR023577">
    <property type="entry name" value="CYTH_domain"/>
</dbReference>
<dbReference type="EMBL" id="PVWJ01000008">
    <property type="protein sequence ID" value="PSB04729.1"/>
    <property type="molecule type" value="Genomic_DNA"/>
</dbReference>
<dbReference type="InterPro" id="IPR012042">
    <property type="entry name" value="NeuTTM/CthTTM-like"/>
</dbReference>
<dbReference type="PROSITE" id="PS51707">
    <property type="entry name" value="CYTH"/>
    <property type="match status" value="1"/>
</dbReference>
<dbReference type="OrthoDB" id="9805588at2"/>
<gene>
    <name evidence="3" type="ORF">C7B64_02600</name>
</gene>
<evidence type="ECO:0000313" key="3">
    <source>
        <dbReference type="EMBL" id="PSB04729.1"/>
    </source>
</evidence>
<comment type="caution">
    <text evidence="3">The sequence shown here is derived from an EMBL/GenBank/DDBJ whole genome shotgun (WGS) entry which is preliminary data.</text>
</comment>
<proteinExistence type="predicted"/>
<dbReference type="PIRSF" id="PIRSF016487">
    <property type="entry name" value="CYTH_UCP016487"/>
    <property type="match status" value="1"/>
</dbReference>
<dbReference type="Pfam" id="PF01928">
    <property type="entry name" value="CYTH"/>
    <property type="match status" value="1"/>
</dbReference>
<evidence type="ECO:0000313" key="4">
    <source>
        <dbReference type="Proteomes" id="UP000238762"/>
    </source>
</evidence>
<organism evidence="3 4">
    <name type="scientific">Merismopedia glauca CCAP 1448/3</name>
    <dbReference type="NCBI Taxonomy" id="1296344"/>
    <lineage>
        <taxon>Bacteria</taxon>
        <taxon>Bacillati</taxon>
        <taxon>Cyanobacteriota</taxon>
        <taxon>Cyanophyceae</taxon>
        <taxon>Synechococcales</taxon>
        <taxon>Merismopediaceae</taxon>
        <taxon>Merismopedia</taxon>
    </lineage>
</organism>
<feature type="active site" description="Proton acceptor" evidence="1">
    <location>
        <position position="29"/>
    </location>
</feature>
<keyword evidence="4" id="KW-1185">Reference proteome</keyword>
<accession>A0A2T1C905</accession>
<protein>
    <submittedName>
        <fullName evidence="3">Adenylate cyclase</fullName>
    </submittedName>
</protein>
<evidence type="ECO:0000256" key="1">
    <source>
        <dbReference type="PIRSR" id="PIRSR016487-1"/>
    </source>
</evidence>
<dbReference type="InterPro" id="IPR033469">
    <property type="entry name" value="CYTH-like_dom_sf"/>
</dbReference>
<dbReference type="SMART" id="SM01118">
    <property type="entry name" value="CYTH"/>
    <property type="match status" value="1"/>
</dbReference>
<reference evidence="3 4" key="2">
    <citation type="submission" date="2018-03" db="EMBL/GenBank/DDBJ databases">
        <title>The ancient ancestry and fast evolution of plastids.</title>
        <authorList>
            <person name="Moore K.R."/>
            <person name="Magnabosco C."/>
            <person name="Momper L."/>
            <person name="Gold D.A."/>
            <person name="Bosak T."/>
            <person name="Fournier G.P."/>
        </authorList>
    </citation>
    <scope>NUCLEOTIDE SEQUENCE [LARGE SCALE GENOMIC DNA]</scope>
    <source>
        <strain evidence="3 4">CCAP 1448/3</strain>
    </source>
</reference>
<dbReference type="PANTHER" id="PTHR40114">
    <property type="entry name" value="SLR0698 PROTEIN"/>
    <property type="match status" value="1"/>
</dbReference>
<dbReference type="CDD" id="cd07891">
    <property type="entry name" value="CYTH-like_CthTTM-like_1"/>
    <property type="match status" value="1"/>
</dbReference>
<evidence type="ECO:0000259" key="2">
    <source>
        <dbReference type="PROSITE" id="PS51707"/>
    </source>
</evidence>
<dbReference type="RefSeq" id="WP_106287102.1">
    <property type="nucleotide sequence ID" value="NZ_CAWNTC010000163.1"/>
</dbReference>
<dbReference type="Gene3D" id="2.40.320.10">
    <property type="entry name" value="Hypothetical Protein Pfu-838710-001"/>
    <property type="match status" value="1"/>
</dbReference>
<name>A0A2T1C905_9CYAN</name>
<dbReference type="AlphaFoldDB" id="A0A2T1C905"/>
<dbReference type="PANTHER" id="PTHR40114:SF1">
    <property type="entry name" value="SLR0698 PROTEIN"/>
    <property type="match status" value="1"/>
</dbReference>
<feature type="domain" description="CYTH" evidence="2">
    <location>
        <begin position="2"/>
        <end position="148"/>
    </location>
</feature>
<dbReference type="Proteomes" id="UP000238762">
    <property type="component" value="Unassembled WGS sequence"/>
</dbReference>